<evidence type="ECO:0000313" key="1">
    <source>
        <dbReference type="EMBL" id="KAI4324592.1"/>
    </source>
</evidence>
<dbReference type="Proteomes" id="UP001057402">
    <property type="component" value="Chromosome 9"/>
</dbReference>
<evidence type="ECO:0000313" key="2">
    <source>
        <dbReference type="Proteomes" id="UP001057402"/>
    </source>
</evidence>
<dbReference type="EMBL" id="CM042888">
    <property type="protein sequence ID" value="KAI4324592.1"/>
    <property type="molecule type" value="Genomic_DNA"/>
</dbReference>
<sequence>MSNSTPERKRAAMNPWVLHLQKLGLELKCPLCGCLPSATESEPSCPLCQVGYCIQDLRPARHIVNIVGIYKSLDSSFSASFAQAVSSHTVKKSPDSMLIAKRSITNNLRDQAVATIQKGNLNCQRNAEADVKVGIGSGVLPKSGAETTKCNGTVRTHFESDVSHADHSSFGSPPSNSDTSVVGEDSSDLGNDLGHFKYSAKRSLDGGAREEVQIEDLKRPKLSSYGLRPMMASDNAAAQVDDDDISKSEGKQTSAPLLSTGDAFSVRTKCSSSICGFCQTGEFPEDTGEMLHLRLDNGVPVDSEAIAKSDVVHVHRSCVEWAPQAYFVGETVKNLEKELCRGSKLKCCKCGLKGAALGCYAQSCRRTYHLPCAEKESNCRWDYENFCVLCPVHTSLKLPNEKSKCRNRASKQKALSPQEVPYQPKPSLQFPSEAKSWVLCGSALSAQERSRLVKFASSIGATVSKSWSPNVTHVIASTDEKGACTRTYKVLMAILHGRWVLNLNWMKACLEAKYYVSEETYEIGVDNYGCRGGPKFGRLRASNNESKIFAGLKFYFHGDFMPAFLSDLHNLVAAGGGCIPRSKEAMIEAHCHREAPSALVVYNPDAPEGCPLGEEVSIYWKKINEAEDLATSLGARVVNPSWILESVASCKLQSVVSPSGNIAL</sequence>
<reference evidence="2" key="1">
    <citation type="journal article" date="2023" name="Front. Plant Sci.">
        <title>Chromosomal-level genome assembly of Melastoma candidum provides insights into trichome evolution.</title>
        <authorList>
            <person name="Zhong Y."/>
            <person name="Wu W."/>
            <person name="Sun C."/>
            <person name="Zou P."/>
            <person name="Liu Y."/>
            <person name="Dai S."/>
            <person name="Zhou R."/>
        </authorList>
    </citation>
    <scope>NUCLEOTIDE SEQUENCE [LARGE SCALE GENOMIC DNA]</scope>
</reference>
<name>A0ACB9MKK8_9MYRT</name>
<comment type="caution">
    <text evidence="1">The sequence shown here is derived from an EMBL/GenBank/DDBJ whole genome shotgun (WGS) entry which is preliminary data.</text>
</comment>
<accession>A0ACB9MKK8</accession>
<keyword evidence="2" id="KW-1185">Reference proteome</keyword>
<protein>
    <submittedName>
        <fullName evidence="1">Uncharacterized protein</fullName>
    </submittedName>
</protein>
<organism evidence="1 2">
    <name type="scientific">Melastoma candidum</name>
    <dbReference type="NCBI Taxonomy" id="119954"/>
    <lineage>
        <taxon>Eukaryota</taxon>
        <taxon>Viridiplantae</taxon>
        <taxon>Streptophyta</taxon>
        <taxon>Embryophyta</taxon>
        <taxon>Tracheophyta</taxon>
        <taxon>Spermatophyta</taxon>
        <taxon>Magnoliopsida</taxon>
        <taxon>eudicotyledons</taxon>
        <taxon>Gunneridae</taxon>
        <taxon>Pentapetalae</taxon>
        <taxon>rosids</taxon>
        <taxon>malvids</taxon>
        <taxon>Myrtales</taxon>
        <taxon>Melastomataceae</taxon>
        <taxon>Melastomatoideae</taxon>
        <taxon>Melastomateae</taxon>
        <taxon>Melastoma</taxon>
    </lineage>
</organism>
<proteinExistence type="predicted"/>
<gene>
    <name evidence="1" type="ORF">MLD38_030066</name>
</gene>